<name>B2TB73_PARPJ</name>
<dbReference type="HOGENOM" id="CLU_3363813_0_0_4"/>
<dbReference type="AlphaFoldDB" id="B2TB73"/>
<proteinExistence type="predicted"/>
<gene>
    <name evidence="1" type="ordered locus">Bphyt_6509</name>
</gene>
<dbReference type="EMBL" id="CP001053">
    <property type="protein sequence ID" value="ACD20815.1"/>
    <property type="molecule type" value="Genomic_DNA"/>
</dbReference>
<evidence type="ECO:0000313" key="2">
    <source>
        <dbReference type="Proteomes" id="UP000001739"/>
    </source>
</evidence>
<protein>
    <submittedName>
        <fullName evidence="1">Uncharacterized protein</fullName>
    </submittedName>
</protein>
<sequence>MSGPDVSTDAWKHGGCCPIPGLRSQTLLFLTPDPP</sequence>
<reference evidence="1 2" key="1">
    <citation type="journal article" date="2011" name="J. Bacteriol.">
        <title>Complete genome sequence of the plant growth-promoting endophyte Burkholderia phytofirmans strain PsJN.</title>
        <authorList>
            <person name="Weilharter A."/>
            <person name="Mitter B."/>
            <person name="Shin M.V."/>
            <person name="Chain P.S."/>
            <person name="Nowak J."/>
            <person name="Sessitsch A."/>
        </authorList>
    </citation>
    <scope>NUCLEOTIDE SEQUENCE [LARGE SCALE GENOMIC DNA]</scope>
    <source>
        <strain evidence="2">DSM 17436 / LMG 22146 / PsJN</strain>
    </source>
</reference>
<organism evidence="1 2">
    <name type="scientific">Paraburkholderia phytofirmans (strain DSM 17436 / LMG 22146 / PsJN)</name>
    <name type="common">Burkholderia phytofirmans</name>
    <dbReference type="NCBI Taxonomy" id="398527"/>
    <lineage>
        <taxon>Bacteria</taxon>
        <taxon>Pseudomonadati</taxon>
        <taxon>Pseudomonadota</taxon>
        <taxon>Betaproteobacteria</taxon>
        <taxon>Burkholderiales</taxon>
        <taxon>Burkholderiaceae</taxon>
        <taxon>Paraburkholderia</taxon>
    </lineage>
</organism>
<evidence type="ECO:0000313" key="1">
    <source>
        <dbReference type="EMBL" id="ACD20815.1"/>
    </source>
</evidence>
<accession>B2TB73</accession>
<dbReference type="STRING" id="398527.Bphyt_6509"/>
<dbReference type="KEGG" id="bpy:Bphyt_6509"/>
<dbReference type="Proteomes" id="UP000001739">
    <property type="component" value="Chromosome 2"/>
</dbReference>